<feature type="compositionally biased region" description="Basic and acidic residues" evidence="8">
    <location>
        <begin position="954"/>
        <end position="966"/>
    </location>
</feature>
<feature type="compositionally biased region" description="Polar residues" evidence="8">
    <location>
        <begin position="770"/>
        <end position="782"/>
    </location>
</feature>
<dbReference type="SUPFAM" id="SSF53335">
    <property type="entry name" value="S-adenosyl-L-methionine-dependent methyltransferases"/>
    <property type="match status" value="1"/>
</dbReference>
<evidence type="ECO:0000259" key="9">
    <source>
        <dbReference type="PROSITE" id="PS51562"/>
    </source>
</evidence>
<evidence type="ECO:0000256" key="1">
    <source>
        <dbReference type="ARBA" id="ARBA00011926"/>
    </source>
</evidence>
<dbReference type="GO" id="GO:0005634">
    <property type="term" value="C:nucleus"/>
    <property type="evidence" value="ECO:0000318"/>
    <property type="project" value="GO_Central"/>
</dbReference>
<dbReference type="Gramene" id="Pp3c11_2020V3.1">
    <property type="protein sequence ID" value="Pp3c11_2020V3.1"/>
    <property type="gene ID" value="Pp3c11_2020"/>
</dbReference>
<name>A0A2K1JT38_PHYPA</name>
<feature type="region of interest" description="Disordered" evidence="8">
    <location>
        <begin position="323"/>
        <end position="504"/>
    </location>
</feature>
<organism evidence="10">
    <name type="scientific">Physcomitrium patens</name>
    <name type="common">Spreading-leaved earth moss</name>
    <name type="synonym">Physcomitrella patens</name>
    <dbReference type="NCBI Taxonomy" id="3218"/>
    <lineage>
        <taxon>Eukaryota</taxon>
        <taxon>Viridiplantae</taxon>
        <taxon>Streptophyta</taxon>
        <taxon>Embryophyta</taxon>
        <taxon>Bryophyta</taxon>
        <taxon>Bryophytina</taxon>
        <taxon>Bryopsida</taxon>
        <taxon>Funariidae</taxon>
        <taxon>Funariales</taxon>
        <taxon>Funariaceae</taxon>
        <taxon>Physcomitrium</taxon>
    </lineage>
</organism>
<evidence type="ECO:0000256" key="5">
    <source>
        <dbReference type="ARBA" id="ARBA00022884"/>
    </source>
</evidence>
<dbReference type="EC" id="2.1.1.56" evidence="1"/>
<evidence type="ECO:0000256" key="7">
    <source>
        <dbReference type="ARBA" id="ARBA00044712"/>
    </source>
</evidence>
<reference evidence="10 12" key="1">
    <citation type="journal article" date="2008" name="Science">
        <title>The Physcomitrella genome reveals evolutionary insights into the conquest of land by plants.</title>
        <authorList>
            <person name="Rensing S."/>
            <person name="Lang D."/>
            <person name="Zimmer A."/>
            <person name="Terry A."/>
            <person name="Salamov A."/>
            <person name="Shapiro H."/>
            <person name="Nishiyama T."/>
            <person name="Perroud P.-F."/>
            <person name="Lindquist E."/>
            <person name="Kamisugi Y."/>
            <person name="Tanahashi T."/>
            <person name="Sakakibara K."/>
            <person name="Fujita T."/>
            <person name="Oishi K."/>
            <person name="Shin-I T."/>
            <person name="Kuroki Y."/>
            <person name="Toyoda A."/>
            <person name="Suzuki Y."/>
            <person name="Hashimoto A."/>
            <person name="Yamaguchi K."/>
            <person name="Sugano A."/>
            <person name="Kohara Y."/>
            <person name="Fujiyama A."/>
            <person name="Anterola A."/>
            <person name="Aoki S."/>
            <person name="Ashton N."/>
            <person name="Barbazuk W.B."/>
            <person name="Barker E."/>
            <person name="Bennetzen J."/>
            <person name="Bezanilla M."/>
            <person name="Blankenship R."/>
            <person name="Cho S.H."/>
            <person name="Dutcher S."/>
            <person name="Estelle M."/>
            <person name="Fawcett J.A."/>
            <person name="Gundlach H."/>
            <person name="Hanada K."/>
            <person name="Heyl A."/>
            <person name="Hicks K.A."/>
            <person name="Hugh J."/>
            <person name="Lohr M."/>
            <person name="Mayer K."/>
            <person name="Melkozernov A."/>
            <person name="Murata T."/>
            <person name="Nelson D."/>
            <person name="Pils B."/>
            <person name="Prigge M."/>
            <person name="Reiss B."/>
            <person name="Renner T."/>
            <person name="Rombauts S."/>
            <person name="Rushton P."/>
            <person name="Sanderfoot A."/>
            <person name="Schween G."/>
            <person name="Shiu S.-H."/>
            <person name="Stueber K."/>
            <person name="Theodoulou F.L."/>
            <person name="Tu H."/>
            <person name="Van de Peer Y."/>
            <person name="Verrier P.J."/>
            <person name="Waters E."/>
            <person name="Wood A."/>
            <person name="Yang L."/>
            <person name="Cove D."/>
            <person name="Cuming A."/>
            <person name="Hasebe M."/>
            <person name="Lucas S."/>
            <person name="Mishler D.B."/>
            <person name="Reski R."/>
            <person name="Grigoriev I."/>
            <person name="Quatrano R.S."/>
            <person name="Boore J.L."/>
        </authorList>
    </citation>
    <scope>NUCLEOTIDE SEQUENCE [LARGE SCALE GENOMIC DNA]</scope>
    <source>
        <strain evidence="11 12">cv. Gransden 2004</strain>
    </source>
</reference>
<dbReference type="Pfam" id="PF03291">
    <property type="entry name" value="mRNA_G-N7_MeTrfase"/>
    <property type="match status" value="1"/>
</dbReference>
<feature type="compositionally biased region" description="Polar residues" evidence="8">
    <location>
        <begin position="791"/>
        <end position="807"/>
    </location>
</feature>
<gene>
    <name evidence="11" type="primary">LOC112288989</name>
    <name evidence="10" type="ORF">PHYPA_014471</name>
</gene>
<feature type="compositionally biased region" description="Polar residues" evidence="8">
    <location>
        <begin position="429"/>
        <end position="438"/>
    </location>
</feature>
<dbReference type="STRING" id="3218.A0A2K1JT38"/>
<feature type="region of interest" description="Disordered" evidence="8">
    <location>
        <begin position="1170"/>
        <end position="1195"/>
    </location>
</feature>
<keyword evidence="2" id="KW-0489">Methyltransferase</keyword>
<protein>
    <recommendedName>
        <fullName evidence="1">mRNA (guanine-N(7))-methyltransferase</fullName>
        <ecNumber evidence="1">2.1.1.56</ecNumber>
    </recommendedName>
</protein>
<dbReference type="PaxDb" id="3218-PP1S39_237V6.1"/>
<feature type="compositionally biased region" description="Basic and acidic residues" evidence="8">
    <location>
        <begin position="453"/>
        <end position="466"/>
    </location>
</feature>
<comment type="catalytic activity">
    <reaction evidence="7">
        <text>a 5'-end (5'-triphosphoguanosine)-ribonucleoside in mRNA + S-adenosyl-L-methionine = a 5'-end (N(7)-methyl 5'-triphosphoguanosine)-ribonucleoside in mRNA + S-adenosyl-L-homocysteine</text>
        <dbReference type="Rhea" id="RHEA:67008"/>
        <dbReference type="Rhea" id="RHEA-COMP:17166"/>
        <dbReference type="Rhea" id="RHEA-COMP:17167"/>
        <dbReference type="ChEBI" id="CHEBI:57856"/>
        <dbReference type="ChEBI" id="CHEBI:59789"/>
        <dbReference type="ChEBI" id="CHEBI:156461"/>
        <dbReference type="ChEBI" id="CHEBI:167617"/>
        <dbReference type="EC" id="2.1.1.56"/>
    </reaction>
</comment>
<dbReference type="GO" id="GO:0004482">
    <property type="term" value="F:mRNA 5'-cap (guanine-N7-)-methyltransferase activity"/>
    <property type="evidence" value="ECO:0000318"/>
    <property type="project" value="GO_Central"/>
</dbReference>
<evidence type="ECO:0000256" key="3">
    <source>
        <dbReference type="ARBA" id="ARBA00022679"/>
    </source>
</evidence>
<feature type="compositionally biased region" description="Basic and acidic residues" evidence="8">
    <location>
        <begin position="988"/>
        <end position="1016"/>
    </location>
</feature>
<keyword evidence="4" id="KW-0949">S-adenosyl-L-methionine</keyword>
<dbReference type="InterPro" id="IPR029063">
    <property type="entry name" value="SAM-dependent_MTases_sf"/>
</dbReference>
<dbReference type="Gene3D" id="3.40.50.150">
    <property type="entry name" value="Vaccinia Virus protein VP39"/>
    <property type="match status" value="1"/>
</dbReference>
<dbReference type="PROSITE" id="PS51562">
    <property type="entry name" value="RNA_CAP0_MT"/>
    <property type="match status" value="1"/>
</dbReference>
<dbReference type="EnsemblPlants" id="Pp3c11_2020V3.1">
    <property type="protein sequence ID" value="Pp3c11_2020V3.1"/>
    <property type="gene ID" value="Pp3c11_2020"/>
</dbReference>
<feature type="compositionally biased region" description="Polar residues" evidence="8">
    <location>
        <begin position="929"/>
        <end position="952"/>
    </location>
</feature>
<feature type="region of interest" description="Disordered" evidence="8">
    <location>
        <begin position="700"/>
        <end position="725"/>
    </location>
</feature>
<feature type="compositionally biased region" description="Basic and acidic residues" evidence="8">
    <location>
        <begin position="547"/>
        <end position="559"/>
    </location>
</feature>
<feature type="region of interest" description="Disordered" evidence="8">
    <location>
        <begin position="852"/>
        <end position="1054"/>
    </location>
</feature>
<reference evidence="10 12" key="2">
    <citation type="journal article" date="2018" name="Plant J.">
        <title>The Physcomitrella patens chromosome-scale assembly reveals moss genome structure and evolution.</title>
        <authorList>
            <person name="Lang D."/>
            <person name="Ullrich K.K."/>
            <person name="Murat F."/>
            <person name="Fuchs J."/>
            <person name="Jenkins J."/>
            <person name="Haas F.B."/>
            <person name="Piednoel M."/>
            <person name="Gundlach H."/>
            <person name="Van Bel M."/>
            <person name="Meyberg R."/>
            <person name="Vives C."/>
            <person name="Morata J."/>
            <person name="Symeonidi A."/>
            <person name="Hiss M."/>
            <person name="Muchero W."/>
            <person name="Kamisugi Y."/>
            <person name="Saleh O."/>
            <person name="Blanc G."/>
            <person name="Decker E.L."/>
            <person name="van Gessel N."/>
            <person name="Grimwood J."/>
            <person name="Hayes R.D."/>
            <person name="Graham S.W."/>
            <person name="Gunter L.E."/>
            <person name="McDaniel S.F."/>
            <person name="Hoernstein S.N.W."/>
            <person name="Larsson A."/>
            <person name="Li F.W."/>
            <person name="Perroud P.F."/>
            <person name="Phillips J."/>
            <person name="Ranjan P."/>
            <person name="Rokshar D.S."/>
            <person name="Rothfels C.J."/>
            <person name="Schneider L."/>
            <person name="Shu S."/>
            <person name="Stevenson D.W."/>
            <person name="Thummler F."/>
            <person name="Tillich M."/>
            <person name="Villarreal Aguilar J.C."/>
            <person name="Widiez T."/>
            <person name="Wong G.K."/>
            <person name="Wymore A."/>
            <person name="Zhang Y."/>
            <person name="Zimmer A.D."/>
            <person name="Quatrano R.S."/>
            <person name="Mayer K.F.X."/>
            <person name="Goodstein D."/>
            <person name="Casacuberta J.M."/>
            <person name="Vandepoele K."/>
            <person name="Reski R."/>
            <person name="Cuming A.C."/>
            <person name="Tuskan G.A."/>
            <person name="Maumus F."/>
            <person name="Salse J."/>
            <person name="Schmutz J."/>
            <person name="Rensing S.A."/>
        </authorList>
    </citation>
    <scope>NUCLEOTIDE SEQUENCE [LARGE SCALE GENOMIC DNA]</scope>
    <source>
        <strain evidence="11 12">cv. Gransden 2004</strain>
    </source>
</reference>
<feature type="compositionally biased region" description="Basic and acidic residues" evidence="8">
    <location>
        <begin position="389"/>
        <end position="426"/>
    </location>
</feature>
<feature type="compositionally biased region" description="Low complexity" evidence="8">
    <location>
        <begin position="523"/>
        <end position="540"/>
    </location>
</feature>
<dbReference type="PANTHER" id="PTHR12189:SF3">
    <property type="entry name" value="MRNA (GUANINE-N(7))-METHYLTRANSFERASE"/>
    <property type="match status" value="1"/>
</dbReference>
<keyword evidence="6" id="KW-0506">mRNA capping</keyword>
<evidence type="ECO:0000256" key="2">
    <source>
        <dbReference type="ARBA" id="ARBA00022603"/>
    </source>
</evidence>
<dbReference type="CDD" id="cd02440">
    <property type="entry name" value="AdoMet_MTases"/>
    <property type="match status" value="1"/>
</dbReference>
<keyword evidence="6" id="KW-0507">mRNA processing</keyword>
<proteinExistence type="predicted"/>
<evidence type="ECO:0000313" key="10">
    <source>
        <dbReference type="EMBL" id="PNR44701.1"/>
    </source>
</evidence>
<sequence length="1300" mass="142230">MAAVQALPRAPAVYASPVTSIISLSTPMTVPWGAGALHQRLNAFVKKSLIKQLVPTGAVVCDFYCGRGVDTDNWAEAQIGKYVGIDLSSSALEEAKEQWEKNGKRFAAKFCELNPCMVDLERNLGEDGLSADVVTCLAHLQDCFAAEDMVRQLLKNVASLLKPGGYFFGATPDSSTIWYKYQKAVEGAMKAGSLRANGHLPRVRTDLYSISFEDDRFNQYGSRYQLRFTDDTVPPQPQILVHFPSLIRHAEEFGLEYVEIQNLTEFYEDYRVPFAETLQNSCGTLVDSKGNPVVDGKSRLSPIAQDVLSLYTTFIFKKPDPQQRLRALKRPAPPAPTPGSSDVKRMKKSSPASLVQVAAAEETPLKKRRISGPNALPSSNGSRLQEPIPKQEKRSSSGSRSKLEVISKNELDRSSGKILKTPDGESKLVYSQPNLSESKLQERLFKPEIASSESRDQLKSVEKLLKPESLSASKSNAPGSQKTEVSSASEPNASEGQRIDGTNLRVQELKAEFFQSKKSIIQGSSEPELESPSSSGLPPEAHLTTESVEREKLDNEQRGSDSNQRLEPMKRKRVSRWSSDYVPKVVASTGEQMTERKDQGVALQQPGQGALANFPLEHQLVTGPICPKVGVPAGIEGGVAQNSNSLVCGAKVASGGPWVRKQHLSEKGTTNVSDVKSQHDERYNHKDLNIPLKGFYQRSPWGSQEYGNERGSIQRREHENNSSESVLAERGVECIEEGEVITGLPVRKTSSPNRDKPAAIELHYERRAAQRSQRSGTVSGSTYRREMAASDPQSERNASGNPENIGSETWLEGDAVQNDSKARPAIQSKYTANEPKSKIGVASIIDAQLQEGSKQEISSITLEPESNINDQKKRKVVEPLLDEAMNEQKRMGASSSSQENPPAHLEAKKENLNPKPRKKEIVMDVLMDRTTNQSRDCAASCATQSLGNTDTDLSSEKSSMKKRESPSVESVFGRGSGQNKDSAVADADFEKGSKSSRDSFTVEHQSEIGSTQKRENGGSAEPFTSDIGKNPSKEIVETDSQSPKSQGFKRDNFELPWEAKPQRYPALRRATPQMSEGAVENPPLWHRGNFVVKVDRTSQGRGPVIYPRNPYANSGPGFVAAPRPPLRATAERRVVVPPLQGGAGLLGAAPSPSFVDRGLVDRGLADRGLPADRRFDMMGPPEGGRGYNDHRGPRPIRGSLYKDRVAGVSRVQPDFAGEGNNCLGGSWDDHFQGDGRTRNRSDLGLESVELGCGSAALGLSDQVLIEGKKVDGLLKLKALYASTNLQLKNVVSYHAFIWRS</sequence>
<dbReference type="InterPro" id="IPR039753">
    <property type="entry name" value="RG7MT1"/>
</dbReference>
<evidence type="ECO:0000256" key="4">
    <source>
        <dbReference type="ARBA" id="ARBA00022691"/>
    </source>
</evidence>
<dbReference type="GO" id="GO:0003723">
    <property type="term" value="F:RNA binding"/>
    <property type="evidence" value="ECO:0007669"/>
    <property type="project" value="UniProtKB-KW"/>
</dbReference>
<dbReference type="InterPro" id="IPR004971">
    <property type="entry name" value="mRNA_G-N7_MeTrfase_dom"/>
</dbReference>
<evidence type="ECO:0000313" key="12">
    <source>
        <dbReference type="Proteomes" id="UP000006727"/>
    </source>
</evidence>
<feature type="compositionally biased region" description="Polar residues" evidence="8">
    <location>
        <begin position="852"/>
        <end position="869"/>
    </location>
</feature>
<dbReference type="Proteomes" id="UP000006727">
    <property type="component" value="Chromosome 11"/>
</dbReference>
<feature type="region of interest" description="Disordered" evidence="8">
    <location>
        <begin position="518"/>
        <end position="577"/>
    </location>
</feature>
<feature type="region of interest" description="Disordered" evidence="8">
    <location>
        <begin position="766"/>
        <end position="810"/>
    </location>
</feature>
<evidence type="ECO:0000313" key="11">
    <source>
        <dbReference type="EnsemblPlants" id="Pp3c11_2020V3.1"/>
    </source>
</evidence>
<accession>A0A2K1JT38</accession>
<dbReference type="EMBL" id="ABEU02000011">
    <property type="protein sequence ID" value="PNR44701.1"/>
    <property type="molecule type" value="Genomic_DNA"/>
</dbReference>
<evidence type="ECO:0000256" key="6">
    <source>
        <dbReference type="ARBA" id="ARBA00023042"/>
    </source>
</evidence>
<keyword evidence="3" id="KW-0808">Transferase</keyword>
<feature type="compositionally biased region" description="Polar residues" evidence="8">
    <location>
        <begin position="470"/>
        <end position="495"/>
    </location>
</feature>
<feature type="compositionally biased region" description="Basic and acidic residues" evidence="8">
    <location>
        <begin position="712"/>
        <end position="721"/>
    </location>
</feature>
<dbReference type="GO" id="GO:0006370">
    <property type="term" value="P:7-methylguanosine mRNA capping"/>
    <property type="evidence" value="ECO:0000318"/>
    <property type="project" value="GO_Central"/>
</dbReference>
<keyword evidence="5" id="KW-0694">RNA-binding</keyword>
<reference evidence="11" key="3">
    <citation type="submission" date="2020-12" db="UniProtKB">
        <authorList>
            <consortium name="EnsemblPlants"/>
        </authorList>
    </citation>
    <scope>IDENTIFICATION</scope>
</reference>
<evidence type="ECO:0000256" key="8">
    <source>
        <dbReference type="SAM" id="MobiDB-lite"/>
    </source>
</evidence>
<dbReference type="PANTHER" id="PTHR12189">
    <property type="entry name" value="MRNA GUANINE-7- METHYLTRANSFERASE"/>
    <property type="match status" value="1"/>
</dbReference>
<feature type="domain" description="MRNA cap 0 methyltransferase" evidence="9">
    <location>
        <begin position="33"/>
        <end position="319"/>
    </location>
</feature>
<keyword evidence="12" id="KW-1185">Reference proteome</keyword>